<proteinExistence type="predicted"/>
<dbReference type="EMBL" id="CAJEWN010003168">
    <property type="protein sequence ID" value="CAD2206742.1"/>
    <property type="molecule type" value="Genomic_DNA"/>
</dbReference>
<feature type="region of interest" description="Disordered" evidence="1">
    <location>
        <begin position="1"/>
        <end position="46"/>
    </location>
</feature>
<name>A0A6V7Y585_MELEN</name>
<evidence type="ECO:0000313" key="2">
    <source>
        <dbReference type="EMBL" id="CAD2206742.1"/>
    </source>
</evidence>
<dbReference type="OrthoDB" id="5864015at2759"/>
<gene>
    <name evidence="2" type="ORF">MENT_LOCUS60635</name>
</gene>
<dbReference type="Proteomes" id="UP000580250">
    <property type="component" value="Unassembled WGS sequence"/>
</dbReference>
<organism evidence="2 3">
    <name type="scientific">Meloidogyne enterolobii</name>
    <name type="common">Root-knot nematode worm</name>
    <name type="synonym">Meloidogyne mayaguensis</name>
    <dbReference type="NCBI Taxonomy" id="390850"/>
    <lineage>
        <taxon>Eukaryota</taxon>
        <taxon>Metazoa</taxon>
        <taxon>Ecdysozoa</taxon>
        <taxon>Nematoda</taxon>
        <taxon>Chromadorea</taxon>
        <taxon>Rhabditida</taxon>
        <taxon>Tylenchina</taxon>
        <taxon>Tylenchomorpha</taxon>
        <taxon>Tylenchoidea</taxon>
        <taxon>Meloidogynidae</taxon>
        <taxon>Meloidogyninae</taxon>
        <taxon>Meloidogyne</taxon>
    </lineage>
</organism>
<reference evidence="2 3" key="1">
    <citation type="submission" date="2020-08" db="EMBL/GenBank/DDBJ databases">
        <authorList>
            <person name="Koutsovoulos G."/>
            <person name="Danchin GJ E."/>
        </authorList>
    </citation>
    <scope>NUCLEOTIDE SEQUENCE [LARGE SCALE GENOMIC DNA]</scope>
</reference>
<evidence type="ECO:0000313" key="3">
    <source>
        <dbReference type="Proteomes" id="UP000580250"/>
    </source>
</evidence>
<dbReference type="AlphaFoldDB" id="A0A6V7Y585"/>
<protein>
    <submittedName>
        <fullName evidence="2">Uncharacterized protein</fullName>
    </submittedName>
</protein>
<dbReference type="Pfam" id="PF03564">
    <property type="entry name" value="DUF1759"/>
    <property type="match status" value="1"/>
</dbReference>
<comment type="caution">
    <text evidence="2">The sequence shown here is derived from an EMBL/GenBank/DDBJ whole genome shotgun (WGS) entry which is preliminary data.</text>
</comment>
<feature type="compositionally biased region" description="Low complexity" evidence="1">
    <location>
        <begin position="14"/>
        <end position="35"/>
    </location>
</feature>
<evidence type="ECO:0000256" key="1">
    <source>
        <dbReference type="SAM" id="MobiDB-lite"/>
    </source>
</evidence>
<dbReference type="InterPro" id="IPR005312">
    <property type="entry name" value="DUF1759"/>
</dbReference>
<sequence length="220" mass="25089">MVDTIDDIIERDTNSSNHQSRARSRSASLHSGRSQNSQGLHAQETRNPAYDSFKIAPMEIPKFFGEQEKWTSFWQCFELAIHNNPNIPDALKIHHLCNSLKGSAEATVQGFPRIAENYPIIVECLKGRYGSTRNLRETLQSELLQLPATKDTADSLRAFCDNIERICRQLESNFRTKEDASLLVTTIKAKLPSTLIEKIIERERSTDAGEWTHKELRNFS</sequence>
<accession>A0A6V7Y585</accession>
<dbReference type="PANTHER" id="PTHR22954">
    <property type="entry name" value="RETROVIRAL PROTEASE-RELATED"/>
    <property type="match status" value="1"/>
</dbReference>
<dbReference type="PANTHER" id="PTHR22954:SF3">
    <property type="entry name" value="PROTEIN CBG08539"/>
    <property type="match status" value="1"/>
</dbReference>